<dbReference type="InterPro" id="IPR051532">
    <property type="entry name" value="Ester_Hydrolysis_Enzymes"/>
</dbReference>
<dbReference type="OrthoDB" id="9805821at2"/>
<name>A0A2M9CL80_9MICO</name>
<dbReference type="AlphaFoldDB" id="A0A2M9CL80"/>
<reference evidence="2 3" key="1">
    <citation type="submission" date="2017-11" db="EMBL/GenBank/DDBJ databases">
        <title>Genomic Encyclopedia of Archaeal and Bacterial Type Strains, Phase II (KMG-II): From Individual Species to Whole Genera.</title>
        <authorList>
            <person name="Goeker M."/>
        </authorList>
    </citation>
    <scope>NUCLEOTIDE SEQUENCE [LARGE SCALE GENOMIC DNA]</scope>
    <source>
        <strain evidence="2 3">DSM 27393</strain>
    </source>
</reference>
<protein>
    <submittedName>
        <fullName evidence="2">Lysophospholipase L1-like esterase</fullName>
    </submittedName>
</protein>
<comment type="caution">
    <text evidence="2">The sequence shown here is derived from an EMBL/GenBank/DDBJ whole genome shotgun (WGS) entry which is preliminary data.</text>
</comment>
<accession>A0A2M9CL80</accession>
<feature type="domain" description="SGNH hydrolase-type esterase" evidence="1">
    <location>
        <begin position="10"/>
        <end position="161"/>
    </location>
</feature>
<dbReference type="Pfam" id="PF13472">
    <property type="entry name" value="Lipase_GDSL_2"/>
    <property type="match status" value="1"/>
</dbReference>
<proteinExistence type="predicted"/>
<evidence type="ECO:0000259" key="1">
    <source>
        <dbReference type="Pfam" id="PF13472"/>
    </source>
</evidence>
<dbReference type="PANTHER" id="PTHR30383:SF5">
    <property type="entry name" value="SGNH HYDROLASE-TYPE ESTERASE DOMAIN-CONTAINING PROTEIN"/>
    <property type="match status" value="1"/>
</dbReference>
<dbReference type="PANTHER" id="PTHR30383">
    <property type="entry name" value="THIOESTERASE 1/PROTEASE 1/LYSOPHOSPHOLIPASE L1"/>
    <property type="match status" value="1"/>
</dbReference>
<dbReference type="Gene3D" id="3.40.50.1110">
    <property type="entry name" value="SGNH hydrolase"/>
    <property type="match status" value="1"/>
</dbReference>
<organism evidence="2 3">
    <name type="scientific">Diaminobutyricimonas aerilata</name>
    <dbReference type="NCBI Taxonomy" id="1162967"/>
    <lineage>
        <taxon>Bacteria</taxon>
        <taxon>Bacillati</taxon>
        <taxon>Actinomycetota</taxon>
        <taxon>Actinomycetes</taxon>
        <taxon>Micrococcales</taxon>
        <taxon>Microbacteriaceae</taxon>
        <taxon>Diaminobutyricimonas</taxon>
    </lineage>
</organism>
<gene>
    <name evidence="2" type="ORF">CLV46_2227</name>
</gene>
<dbReference type="InterPro" id="IPR013830">
    <property type="entry name" value="SGNH_hydro"/>
</dbReference>
<dbReference type="SUPFAM" id="SSF52266">
    <property type="entry name" value="SGNH hydrolase"/>
    <property type="match status" value="1"/>
</dbReference>
<dbReference type="EMBL" id="PGFF01000001">
    <property type="protein sequence ID" value="PJJ72653.1"/>
    <property type="molecule type" value="Genomic_DNA"/>
</dbReference>
<keyword evidence="3" id="KW-1185">Reference proteome</keyword>
<evidence type="ECO:0000313" key="3">
    <source>
        <dbReference type="Proteomes" id="UP000228758"/>
    </source>
</evidence>
<dbReference type="InterPro" id="IPR036514">
    <property type="entry name" value="SGNH_hydro_sf"/>
</dbReference>
<sequence length="188" mass="20991">MTDATTRIAFVGDSLIEGGNWDEWIDDEVINHGVGGATTDDVLARIERIVDADPDEVVLLVGTNDLSARRSVEHVVRNVETIMVTLRRDLPGARLLLVSIPPRGREFADRIQDANRHLRQFVATVHGQYLDLWPVLALEDGELSPEYTEDRLHFSTAGYEAVLGELRPALERLREQPPMSGAIRLPGY</sequence>
<dbReference type="GO" id="GO:0004622">
    <property type="term" value="F:phosphatidylcholine lysophospholipase activity"/>
    <property type="evidence" value="ECO:0007669"/>
    <property type="project" value="TreeGrafter"/>
</dbReference>
<dbReference type="RefSeq" id="WP_100364817.1">
    <property type="nucleotide sequence ID" value="NZ_PGFF01000001.1"/>
</dbReference>
<dbReference type="Proteomes" id="UP000228758">
    <property type="component" value="Unassembled WGS sequence"/>
</dbReference>
<evidence type="ECO:0000313" key="2">
    <source>
        <dbReference type="EMBL" id="PJJ72653.1"/>
    </source>
</evidence>